<protein>
    <recommendedName>
        <fullName evidence="4">Dockerin domain-containing protein</fullName>
    </recommendedName>
</protein>
<dbReference type="CDD" id="cd14256">
    <property type="entry name" value="Dockerin_I"/>
    <property type="match status" value="1"/>
</dbReference>
<dbReference type="InterPro" id="IPR035986">
    <property type="entry name" value="PKD_dom_sf"/>
</dbReference>
<organism evidence="3">
    <name type="scientific">Candidatus Methanogaster sp. ANME-2c ERB4</name>
    <dbReference type="NCBI Taxonomy" id="2759911"/>
    <lineage>
        <taxon>Archaea</taxon>
        <taxon>Methanobacteriati</taxon>
        <taxon>Methanobacteriota</taxon>
        <taxon>Stenosarchaea group</taxon>
        <taxon>Methanomicrobia</taxon>
        <taxon>Methanosarcinales</taxon>
        <taxon>ANME-2 cluster</taxon>
        <taxon>Candidatus Methanogasteraceae</taxon>
        <taxon>Candidatus Methanogaster</taxon>
    </lineage>
</organism>
<evidence type="ECO:0000313" key="3">
    <source>
        <dbReference type="EMBL" id="QNO50650.1"/>
    </source>
</evidence>
<name>A0A7G9YRL6_9EURY</name>
<dbReference type="Gene3D" id="1.10.1330.10">
    <property type="entry name" value="Dockerin domain"/>
    <property type="match status" value="1"/>
</dbReference>
<proteinExistence type="predicted"/>
<dbReference type="SUPFAM" id="SSF63446">
    <property type="entry name" value="Type I dockerin domain"/>
    <property type="match status" value="1"/>
</dbReference>
<dbReference type="Gene3D" id="2.60.40.10">
    <property type="entry name" value="Immunoglobulins"/>
    <property type="match status" value="1"/>
</dbReference>
<dbReference type="InterPro" id="IPR013783">
    <property type="entry name" value="Ig-like_fold"/>
</dbReference>
<dbReference type="EMBL" id="MT630849">
    <property type="protein sequence ID" value="QNO43693.1"/>
    <property type="molecule type" value="Genomic_DNA"/>
</dbReference>
<dbReference type="InterPro" id="IPR002105">
    <property type="entry name" value="Dockerin_1_rpt"/>
</dbReference>
<evidence type="ECO:0008006" key="4">
    <source>
        <dbReference type="Google" id="ProtNLM"/>
    </source>
</evidence>
<reference evidence="3" key="1">
    <citation type="submission" date="2020-06" db="EMBL/GenBank/DDBJ databases">
        <title>Unique genomic features of the anaerobic methanotrophic archaea.</title>
        <authorList>
            <person name="Chadwick G.L."/>
            <person name="Skennerton C.T."/>
            <person name="Laso-Perez R."/>
            <person name="Leu A.O."/>
            <person name="Speth D.R."/>
            <person name="Yu H."/>
            <person name="Morgan-Lang C."/>
            <person name="Hatzenpichler R."/>
            <person name="Goudeau D."/>
            <person name="Malmstrom R."/>
            <person name="Brazelton W.J."/>
            <person name="Woyke T."/>
            <person name="Hallam S.J."/>
            <person name="Tyson G.W."/>
            <person name="Wegener G."/>
            <person name="Boetius A."/>
            <person name="Orphan V."/>
        </authorList>
    </citation>
    <scope>NUCLEOTIDE SEQUENCE</scope>
</reference>
<dbReference type="AlphaFoldDB" id="A0A7G9YRL6"/>
<evidence type="ECO:0000313" key="1">
    <source>
        <dbReference type="EMBL" id="QNO43693.1"/>
    </source>
</evidence>
<evidence type="ECO:0000313" key="2">
    <source>
        <dbReference type="EMBL" id="QNO43952.1"/>
    </source>
</evidence>
<sequence>MIKDITSILLLLALVSGVCATQDTSFPTNHNHDADTIADDFHIIPSHQHPFYFDNETTTKVCIRPPNKINCNSCSSFDPLAGIRIYNVWMTNLTTFNRTAEAYIFSPEDFIIYTHFNCYVCEDPPDVSIVWIDPDGDAYHTTTFYDIKEGYQHWRSGIYVKGHYPEDHLGEWQAYVYFNGELISIRRFWIGTPASSGSNLPPVAEIGDNQTIHIGDMFVIDGHRSCDSDGNIMSYNWSRKRSYWSEWRNWSIIRDVWYTTDWSPVFEPFFYDFVLTVTDDDGATDTARKQMIIEPTAWDLADDDSDGIPNVLDRNPDEPDRHISWEVGEYAIYDVIEDEVVAGSHTKTMMPPVLINGYTFCVLRHSGYYNVTSYLALDGWCYKETVNNYTYFYMAADREDILRNYTVTGPVNITTPAGTFECYVVDVKGYRDECLIHHNIYWQPTPWDRVGWNIKVVSYNVSTGVPRRTWILTDYRGKPVYGDLNNDMQLTTADAAIALEIAVGSHPCDGAMLIAADVNTDGEVTSLDALIILHASTGR</sequence>
<dbReference type="Pfam" id="PF00404">
    <property type="entry name" value="Dockerin_1"/>
    <property type="match status" value="1"/>
</dbReference>
<accession>A0A7G9YRL6</accession>
<dbReference type="EMBL" id="MT630878">
    <property type="protein sequence ID" value="QNO43952.1"/>
    <property type="molecule type" value="Genomic_DNA"/>
</dbReference>
<dbReference type="GO" id="GO:0004553">
    <property type="term" value="F:hydrolase activity, hydrolyzing O-glycosyl compounds"/>
    <property type="evidence" value="ECO:0007669"/>
    <property type="project" value="InterPro"/>
</dbReference>
<dbReference type="EMBL" id="MT631446">
    <property type="protein sequence ID" value="QNO50650.1"/>
    <property type="molecule type" value="Genomic_DNA"/>
</dbReference>
<dbReference type="SUPFAM" id="SSF49299">
    <property type="entry name" value="PKD domain"/>
    <property type="match status" value="1"/>
</dbReference>
<dbReference type="InterPro" id="IPR036439">
    <property type="entry name" value="Dockerin_dom_sf"/>
</dbReference>
<gene>
    <name evidence="2" type="ORF">AECFJODE_00005</name>
    <name evidence="3" type="ORF">BCJHFGCD_00004</name>
    <name evidence="1" type="ORF">FICJDHNH_00033</name>
</gene>
<dbReference type="GO" id="GO:0000272">
    <property type="term" value="P:polysaccharide catabolic process"/>
    <property type="evidence" value="ECO:0007669"/>
    <property type="project" value="InterPro"/>
</dbReference>